<evidence type="ECO:0000256" key="3">
    <source>
        <dbReference type="ARBA" id="ARBA00022801"/>
    </source>
</evidence>
<name>A0ABR8XB34_9BACL</name>
<feature type="domain" description="N-acetylmuramoyl-L-alanine amidase" evidence="5">
    <location>
        <begin position="11"/>
        <end position="153"/>
    </location>
</feature>
<evidence type="ECO:0000259" key="5">
    <source>
        <dbReference type="SMART" id="SM00644"/>
    </source>
</evidence>
<protein>
    <recommendedName>
        <fullName evidence="2">N-acetylmuramoyl-L-alanine amidase</fullName>
        <ecNumber evidence="2">3.5.1.28</ecNumber>
    </recommendedName>
</protein>
<dbReference type="InterPro" id="IPR051206">
    <property type="entry name" value="NAMLAA_amidase_2"/>
</dbReference>
<dbReference type="RefSeq" id="WP_191706910.1">
    <property type="nucleotide sequence ID" value="NZ_JACSQA010000007.1"/>
</dbReference>
<dbReference type="PANTHER" id="PTHR30417">
    <property type="entry name" value="N-ACETYLMURAMOYL-L-ALANINE AMIDASE AMID"/>
    <property type="match status" value="1"/>
</dbReference>
<organism evidence="6 7">
    <name type="scientific">Ureibacillus galli</name>
    <dbReference type="NCBI Taxonomy" id="2762222"/>
    <lineage>
        <taxon>Bacteria</taxon>
        <taxon>Bacillati</taxon>
        <taxon>Bacillota</taxon>
        <taxon>Bacilli</taxon>
        <taxon>Bacillales</taxon>
        <taxon>Caryophanaceae</taxon>
        <taxon>Ureibacillus</taxon>
    </lineage>
</organism>
<keyword evidence="7" id="KW-1185">Reference proteome</keyword>
<evidence type="ECO:0000313" key="6">
    <source>
        <dbReference type="EMBL" id="MBD8026407.1"/>
    </source>
</evidence>
<sequence length="309" mass="34634">MVVNTIQKRLTPFNCWKGGNKKKYIVIHDVGVKGQTAEANAKYFSNAYRGASAHYFIDRTSIWQVVDDNDCAWHVGDDKNDLDDGINNHNSIGLEMIVEKDGTIHPETKANTKWLVKLLQSKYNNPNENIVRHFDASGKNCPQYLNKDKKWTEWFEFYKYLTDEVETIGSGTIVSDNELVNDEKVSKPIQPSKPSTTKKEKLAEDGYWGPATTRALQRHYGTTVDGVISGQPKNATTKNIPSVRYGTGGSKLIRAMQKDLRTTVDGVISCPSQMIKALQKRLGTIQDGKVSYPSNVVKAMQKALNNGKF</sequence>
<accession>A0ABR8XB34</accession>
<dbReference type="CDD" id="cd06583">
    <property type="entry name" value="PGRP"/>
    <property type="match status" value="1"/>
</dbReference>
<dbReference type="EC" id="3.5.1.28" evidence="2"/>
<dbReference type="Gene3D" id="3.40.80.10">
    <property type="entry name" value="Peptidoglycan recognition protein-like"/>
    <property type="match status" value="1"/>
</dbReference>
<comment type="catalytic activity">
    <reaction evidence="1">
        <text>Hydrolyzes the link between N-acetylmuramoyl residues and L-amino acid residues in certain cell-wall glycopeptides.</text>
        <dbReference type="EC" id="3.5.1.28"/>
    </reaction>
</comment>
<dbReference type="InterPro" id="IPR002502">
    <property type="entry name" value="Amidase_domain"/>
</dbReference>
<dbReference type="EMBL" id="JACSQA010000007">
    <property type="protein sequence ID" value="MBD8026407.1"/>
    <property type="molecule type" value="Genomic_DNA"/>
</dbReference>
<reference evidence="6 7" key="1">
    <citation type="submission" date="2020-08" db="EMBL/GenBank/DDBJ databases">
        <title>A Genomic Blueprint of the Chicken Gut Microbiome.</title>
        <authorList>
            <person name="Gilroy R."/>
            <person name="Ravi A."/>
            <person name="Getino M."/>
            <person name="Pursley I."/>
            <person name="Horton D.L."/>
            <person name="Alikhan N.-F."/>
            <person name="Baker D."/>
            <person name="Gharbi K."/>
            <person name="Hall N."/>
            <person name="Watson M."/>
            <person name="Adriaenssens E.M."/>
            <person name="Foster-Nyarko E."/>
            <person name="Jarju S."/>
            <person name="Secka A."/>
            <person name="Antonio M."/>
            <person name="Oren A."/>
            <person name="Chaudhuri R."/>
            <person name="La Ragione R.M."/>
            <person name="Hildebrand F."/>
            <person name="Pallen M.J."/>
        </authorList>
    </citation>
    <scope>NUCLEOTIDE SEQUENCE [LARGE SCALE GENOMIC DNA]</scope>
    <source>
        <strain evidence="6 7">Re31</strain>
    </source>
</reference>
<dbReference type="PANTHER" id="PTHR30417:SF1">
    <property type="entry name" value="N-ACETYLMURAMOYL-L-ALANINE AMIDASE AMID"/>
    <property type="match status" value="1"/>
</dbReference>
<evidence type="ECO:0000313" key="7">
    <source>
        <dbReference type="Proteomes" id="UP000640930"/>
    </source>
</evidence>
<dbReference type="SUPFAM" id="SSF55846">
    <property type="entry name" value="N-acetylmuramoyl-L-alanine amidase-like"/>
    <property type="match status" value="1"/>
</dbReference>
<dbReference type="InterPro" id="IPR036505">
    <property type="entry name" value="Amidase/PGRP_sf"/>
</dbReference>
<evidence type="ECO:0000256" key="4">
    <source>
        <dbReference type="ARBA" id="ARBA00023316"/>
    </source>
</evidence>
<keyword evidence="4" id="KW-0961">Cell wall biogenesis/degradation</keyword>
<comment type="caution">
    <text evidence="6">The sequence shown here is derived from an EMBL/GenBank/DDBJ whole genome shotgun (WGS) entry which is preliminary data.</text>
</comment>
<dbReference type="Pfam" id="PF01510">
    <property type="entry name" value="Amidase_2"/>
    <property type="match status" value="1"/>
</dbReference>
<evidence type="ECO:0000256" key="2">
    <source>
        <dbReference type="ARBA" id="ARBA00011901"/>
    </source>
</evidence>
<evidence type="ECO:0000256" key="1">
    <source>
        <dbReference type="ARBA" id="ARBA00001561"/>
    </source>
</evidence>
<gene>
    <name evidence="6" type="ORF">H9636_07015</name>
</gene>
<keyword evidence="3" id="KW-0378">Hydrolase</keyword>
<dbReference type="SMART" id="SM00644">
    <property type="entry name" value="Ami_2"/>
    <property type="match status" value="1"/>
</dbReference>
<proteinExistence type="predicted"/>
<dbReference type="Proteomes" id="UP000640930">
    <property type="component" value="Unassembled WGS sequence"/>
</dbReference>